<reference evidence="1" key="1">
    <citation type="submission" date="2015-07" db="EMBL/GenBank/DDBJ databases">
        <title>Elucidating the P. pachyrhizi secretome and potential effectors.</title>
        <authorList>
            <person name="de Carvalho M.C.C.G."/>
            <person name="Nascimento L.C."/>
            <person name="Darben L.M."/>
            <person name="Polizel-Podanosqui A.M."/>
            <person name="Lopes-Caitar V.S."/>
            <person name="Rocha C.S."/>
            <person name="Qi M."/>
            <person name="Carazolle M."/>
            <person name="Kuwahara M.K."/>
            <person name="Pereira G.A.G."/>
            <person name="Abdelnoor R.V."/>
            <person name="Whitham S.A."/>
            <person name="Marcelino-Guimaraes F.C."/>
        </authorList>
    </citation>
    <scope>NUCLEOTIDE SEQUENCE</scope>
</reference>
<evidence type="ECO:0000313" key="1">
    <source>
        <dbReference type="EMBL" id="ALL40780.1"/>
    </source>
</evidence>
<organism evidence="1">
    <name type="scientific">Phakopsora pachyrhizi</name>
    <name type="common">Asian soybean rust disease fungus</name>
    <dbReference type="NCBI Taxonomy" id="170000"/>
    <lineage>
        <taxon>Eukaryota</taxon>
        <taxon>Fungi</taxon>
        <taxon>Dikarya</taxon>
        <taxon>Basidiomycota</taxon>
        <taxon>Pucciniomycotina</taxon>
        <taxon>Pucciniomycetes</taxon>
        <taxon>Pucciniales</taxon>
        <taxon>Phakopsoraceae</taxon>
        <taxon>Phakopsora</taxon>
    </lineage>
</organism>
<name>A0A0S1MIQ8_PHAPC</name>
<dbReference type="EMBL" id="KT246689">
    <property type="protein sequence ID" value="ALL40780.1"/>
    <property type="molecule type" value="mRNA"/>
</dbReference>
<proteinExistence type="evidence at transcript level"/>
<protein>
    <submittedName>
        <fullName evidence="1">Uncharacterized protein</fullName>
    </submittedName>
</protein>
<accession>A0A0S1MIQ8</accession>
<sequence>MITIQKDMLKYKLCKHLLTLGLALAVVLLEFLTVRGCDNLLQSSNL</sequence>
<dbReference type="AlphaFoldDB" id="A0A0S1MIQ8"/>